<keyword evidence="6" id="KW-1185">Reference proteome</keyword>
<accession>A0AAD8S4Y5</accession>
<dbReference type="AlphaFoldDB" id="A0AAD8S4Y5"/>
<organism evidence="5 6">
    <name type="scientific">Lolium multiflorum</name>
    <name type="common">Italian ryegrass</name>
    <name type="synonym">Lolium perenne subsp. multiflorum</name>
    <dbReference type="NCBI Taxonomy" id="4521"/>
    <lineage>
        <taxon>Eukaryota</taxon>
        <taxon>Viridiplantae</taxon>
        <taxon>Streptophyta</taxon>
        <taxon>Embryophyta</taxon>
        <taxon>Tracheophyta</taxon>
        <taxon>Spermatophyta</taxon>
        <taxon>Magnoliopsida</taxon>
        <taxon>Liliopsida</taxon>
        <taxon>Poales</taxon>
        <taxon>Poaceae</taxon>
        <taxon>BOP clade</taxon>
        <taxon>Pooideae</taxon>
        <taxon>Poodae</taxon>
        <taxon>Poeae</taxon>
        <taxon>Poeae Chloroplast Group 2 (Poeae type)</taxon>
        <taxon>Loliodinae</taxon>
        <taxon>Loliinae</taxon>
        <taxon>Lolium</taxon>
    </lineage>
</organism>
<dbReference type="PROSITE" id="PS50144">
    <property type="entry name" value="MATH"/>
    <property type="match status" value="1"/>
</dbReference>
<feature type="domain" description="MATH" evidence="4">
    <location>
        <begin position="31"/>
        <end position="157"/>
    </location>
</feature>
<evidence type="ECO:0000259" key="3">
    <source>
        <dbReference type="PROSITE" id="PS50097"/>
    </source>
</evidence>
<sequence length="393" mass="43165">MAAAPSASPSPTDAPLSLRHTMSMHSTELIRGSHQFSIAGYSLHKRIGVGKIVRSGAFEVGGYSWKIKCYPAGHAKEEEGYLSLFLELMSTAVDKVTVDYSFEIIGPMGTSSPFDQSYVWNDFTPNYRTWGILKFLEIESLESQYLMNDCLTIRCNVDVQKESMTGATRRCLITVPPSGICQDLAQLLDSKQGSDVTFQVGQNDYDAHKVVFAMRSPVFSAQFYGLLADNPGGSDSGRHVRIHDLKPATFEAVLHFIYTDTLPPVEDDDDDLLLSQSTNYPGLREAAAGCSKESHREMICDWLAAADRYDLERMRLLCESALSETIDVENAAGTLELADRHHCPQLKAFCVDYIASPGVLKAVLATGGYRELKANSPSVVADVLEKLASYGSC</sequence>
<feature type="domain" description="BTB" evidence="3">
    <location>
        <begin position="194"/>
        <end position="266"/>
    </location>
</feature>
<evidence type="ECO:0000259" key="4">
    <source>
        <dbReference type="PROSITE" id="PS50144"/>
    </source>
</evidence>
<dbReference type="PANTHER" id="PTHR26379">
    <property type="entry name" value="BTB/POZ AND MATH DOMAIN-CONTAINING PROTEIN 1"/>
    <property type="match status" value="1"/>
</dbReference>
<dbReference type="PROSITE" id="PS50097">
    <property type="entry name" value="BTB"/>
    <property type="match status" value="1"/>
</dbReference>
<dbReference type="Gene3D" id="1.25.40.420">
    <property type="match status" value="1"/>
</dbReference>
<gene>
    <name evidence="5" type="ORF">QYE76_062052</name>
</gene>
<dbReference type="InterPro" id="IPR000210">
    <property type="entry name" value="BTB/POZ_dom"/>
</dbReference>
<dbReference type="Gene3D" id="3.30.710.10">
    <property type="entry name" value="Potassium Channel Kv1.1, Chain A"/>
    <property type="match status" value="1"/>
</dbReference>
<evidence type="ECO:0000313" key="5">
    <source>
        <dbReference type="EMBL" id="KAK1644247.1"/>
    </source>
</evidence>
<dbReference type="SMART" id="SM00061">
    <property type="entry name" value="MATH"/>
    <property type="match status" value="1"/>
</dbReference>
<dbReference type="InterPro" id="IPR011333">
    <property type="entry name" value="SKP1/BTB/POZ_sf"/>
</dbReference>
<dbReference type="Pfam" id="PF00651">
    <property type="entry name" value="BTB"/>
    <property type="match status" value="1"/>
</dbReference>
<dbReference type="InterPro" id="IPR002083">
    <property type="entry name" value="MATH/TRAF_dom"/>
</dbReference>
<dbReference type="SUPFAM" id="SSF54695">
    <property type="entry name" value="POZ domain"/>
    <property type="match status" value="1"/>
</dbReference>
<dbReference type="PANTHER" id="PTHR26379:SF268">
    <property type="entry name" value="OS08G0406500 PROTEIN"/>
    <property type="match status" value="1"/>
</dbReference>
<dbReference type="SMART" id="SM00225">
    <property type="entry name" value="BTB"/>
    <property type="match status" value="1"/>
</dbReference>
<dbReference type="Proteomes" id="UP001231189">
    <property type="component" value="Unassembled WGS sequence"/>
</dbReference>
<dbReference type="SUPFAM" id="SSF49599">
    <property type="entry name" value="TRAF domain-like"/>
    <property type="match status" value="1"/>
</dbReference>
<proteinExistence type="inferred from homology"/>
<evidence type="ECO:0000313" key="6">
    <source>
        <dbReference type="Proteomes" id="UP001231189"/>
    </source>
</evidence>
<evidence type="ECO:0000256" key="2">
    <source>
        <dbReference type="ARBA" id="ARBA00010846"/>
    </source>
</evidence>
<dbReference type="Gene3D" id="2.60.210.10">
    <property type="entry name" value="Apoptosis, Tumor Necrosis Factor Receptor Associated Protein 2, Chain A"/>
    <property type="match status" value="1"/>
</dbReference>
<dbReference type="EMBL" id="JAUUTY010000004">
    <property type="protein sequence ID" value="KAK1644247.1"/>
    <property type="molecule type" value="Genomic_DNA"/>
</dbReference>
<dbReference type="Pfam" id="PF24570">
    <property type="entry name" value="BACK_BPM_SPOP"/>
    <property type="match status" value="1"/>
</dbReference>
<dbReference type="Pfam" id="PF22486">
    <property type="entry name" value="MATH_2"/>
    <property type="match status" value="1"/>
</dbReference>
<dbReference type="InterPro" id="IPR056423">
    <property type="entry name" value="BACK_BPM_SPOP"/>
</dbReference>
<comment type="similarity">
    <text evidence="2">Belongs to the Tdpoz family.</text>
</comment>
<name>A0AAD8S4Y5_LOLMU</name>
<evidence type="ECO:0000256" key="1">
    <source>
        <dbReference type="ARBA" id="ARBA00004906"/>
    </source>
</evidence>
<dbReference type="InterPro" id="IPR008974">
    <property type="entry name" value="TRAF-like"/>
</dbReference>
<reference evidence="5" key="1">
    <citation type="submission" date="2023-07" db="EMBL/GenBank/DDBJ databases">
        <title>A chromosome-level genome assembly of Lolium multiflorum.</title>
        <authorList>
            <person name="Chen Y."/>
            <person name="Copetti D."/>
            <person name="Kolliker R."/>
            <person name="Studer B."/>
        </authorList>
    </citation>
    <scope>NUCLEOTIDE SEQUENCE</scope>
    <source>
        <strain evidence="5">02402/16</strain>
        <tissue evidence="5">Leaf</tissue>
    </source>
</reference>
<comment type="pathway">
    <text evidence="1">Protein modification; protein ubiquitination.</text>
</comment>
<dbReference type="InterPro" id="IPR045005">
    <property type="entry name" value="BPM1-6"/>
</dbReference>
<protein>
    <submittedName>
        <fullName evidence="5">Uncharacterized protein</fullName>
    </submittedName>
</protein>
<dbReference type="CDD" id="cd00121">
    <property type="entry name" value="MATH"/>
    <property type="match status" value="1"/>
</dbReference>
<comment type="caution">
    <text evidence="5">The sequence shown here is derived from an EMBL/GenBank/DDBJ whole genome shotgun (WGS) entry which is preliminary data.</text>
</comment>
<dbReference type="GO" id="GO:0016567">
    <property type="term" value="P:protein ubiquitination"/>
    <property type="evidence" value="ECO:0007669"/>
    <property type="project" value="InterPro"/>
</dbReference>